<name>A0A6J7AUE4_9ZZZZ</name>
<sequence>MPSVLDELLLFARLGQSAQHAVESRGEASGLVVALAGDLVTELPGAADQLDGRGELNERSRDSQRNPQTDRGGHRTHRDGEGEVADA</sequence>
<reference evidence="2" key="1">
    <citation type="submission" date="2020-05" db="EMBL/GenBank/DDBJ databases">
        <authorList>
            <person name="Chiriac C."/>
            <person name="Salcher M."/>
            <person name="Ghai R."/>
            <person name="Kavagutti S V."/>
        </authorList>
    </citation>
    <scope>NUCLEOTIDE SEQUENCE</scope>
</reference>
<accession>A0A6J7AUE4</accession>
<feature type="region of interest" description="Disordered" evidence="1">
    <location>
        <begin position="45"/>
        <end position="87"/>
    </location>
</feature>
<evidence type="ECO:0000313" key="2">
    <source>
        <dbReference type="EMBL" id="CAB4836582.1"/>
    </source>
</evidence>
<protein>
    <submittedName>
        <fullName evidence="2">Unannotated protein</fullName>
    </submittedName>
</protein>
<dbReference type="AlphaFoldDB" id="A0A6J7AUE4"/>
<dbReference type="EMBL" id="CAFABA010000198">
    <property type="protein sequence ID" value="CAB4836582.1"/>
    <property type="molecule type" value="Genomic_DNA"/>
</dbReference>
<gene>
    <name evidence="2" type="ORF">UFOPK3139_03026</name>
</gene>
<evidence type="ECO:0000256" key="1">
    <source>
        <dbReference type="SAM" id="MobiDB-lite"/>
    </source>
</evidence>
<feature type="compositionally biased region" description="Basic and acidic residues" evidence="1">
    <location>
        <begin position="50"/>
        <end position="64"/>
    </location>
</feature>
<organism evidence="2">
    <name type="scientific">freshwater metagenome</name>
    <dbReference type="NCBI Taxonomy" id="449393"/>
    <lineage>
        <taxon>unclassified sequences</taxon>
        <taxon>metagenomes</taxon>
        <taxon>ecological metagenomes</taxon>
    </lineage>
</organism>
<proteinExistence type="predicted"/>